<dbReference type="STRING" id="1231657.A0A1Y2AB01"/>
<feature type="region of interest" description="Disordered" evidence="1">
    <location>
        <begin position="280"/>
        <end position="322"/>
    </location>
</feature>
<dbReference type="AlphaFoldDB" id="A0A1Y2AB01"/>
<feature type="compositionally biased region" description="Low complexity" evidence="1">
    <location>
        <begin position="10"/>
        <end position="40"/>
    </location>
</feature>
<dbReference type="PANTHER" id="PTHR38426">
    <property type="entry name" value="MAINTENANCE OF TELOMERE CAPPING PROTEIN 4"/>
    <property type="match status" value="1"/>
</dbReference>
<keyword evidence="2" id="KW-0472">Membrane</keyword>
<feature type="compositionally biased region" description="Low complexity" evidence="1">
    <location>
        <begin position="967"/>
        <end position="985"/>
    </location>
</feature>
<feature type="compositionally biased region" description="Basic and acidic residues" evidence="1">
    <location>
        <begin position="839"/>
        <end position="858"/>
    </location>
</feature>
<feature type="compositionally biased region" description="Basic and acidic residues" evidence="1">
    <location>
        <begin position="986"/>
        <end position="995"/>
    </location>
</feature>
<protein>
    <submittedName>
        <fullName evidence="3">Uncharacterized protein</fullName>
    </submittedName>
</protein>
<feature type="compositionally biased region" description="Basic and acidic residues" evidence="1">
    <location>
        <begin position="940"/>
        <end position="950"/>
    </location>
</feature>
<evidence type="ECO:0000313" key="3">
    <source>
        <dbReference type="EMBL" id="ORY19733.1"/>
    </source>
</evidence>
<dbReference type="InterPro" id="IPR038769">
    <property type="entry name" value="MTC4"/>
</dbReference>
<feature type="transmembrane region" description="Helical" evidence="2">
    <location>
        <begin position="1206"/>
        <end position="1226"/>
    </location>
</feature>
<comment type="caution">
    <text evidence="3">The sequence shown here is derived from an EMBL/GenBank/DDBJ whole genome shotgun (WGS) entry which is preliminary data.</text>
</comment>
<feature type="region of interest" description="Disordered" evidence="1">
    <location>
        <begin position="500"/>
        <end position="526"/>
    </location>
</feature>
<reference evidence="3 4" key="1">
    <citation type="submission" date="2016-07" db="EMBL/GenBank/DDBJ databases">
        <title>Pervasive Adenine N6-methylation of Active Genes in Fungi.</title>
        <authorList>
            <consortium name="DOE Joint Genome Institute"/>
            <person name="Mondo S.J."/>
            <person name="Dannebaum R.O."/>
            <person name="Kuo R.C."/>
            <person name="Labutti K."/>
            <person name="Haridas S."/>
            <person name="Kuo A."/>
            <person name="Salamov A."/>
            <person name="Ahrendt S.R."/>
            <person name="Lipzen A."/>
            <person name="Sullivan W."/>
            <person name="Andreopoulos W.B."/>
            <person name="Clum A."/>
            <person name="Lindquist E."/>
            <person name="Daum C."/>
            <person name="Ramamoorthy G.K."/>
            <person name="Gryganskyi A."/>
            <person name="Culley D."/>
            <person name="Magnuson J.K."/>
            <person name="James T.Y."/>
            <person name="O'Malley M.A."/>
            <person name="Stajich J.E."/>
            <person name="Spatafora J.W."/>
            <person name="Visel A."/>
            <person name="Grigoriev I.V."/>
        </authorList>
    </citation>
    <scope>NUCLEOTIDE SEQUENCE [LARGE SCALE GENOMIC DNA]</scope>
    <source>
        <strain evidence="3 4">CBS 115471</strain>
    </source>
</reference>
<dbReference type="PANTHER" id="PTHR38426:SF1">
    <property type="entry name" value="MAINTENANCE OF TELOMERE CAPPING PROTEIN 4"/>
    <property type="match status" value="1"/>
</dbReference>
<keyword evidence="2" id="KW-0812">Transmembrane</keyword>
<evidence type="ECO:0000256" key="1">
    <source>
        <dbReference type="SAM" id="MobiDB-lite"/>
    </source>
</evidence>
<feature type="compositionally biased region" description="Polar residues" evidence="1">
    <location>
        <begin position="281"/>
        <end position="319"/>
    </location>
</feature>
<evidence type="ECO:0000313" key="4">
    <source>
        <dbReference type="Proteomes" id="UP000193144"/>
    </source>
</evidence>
<keyword evidence="4" id="KW-1185">Reference proteome</keyword>
<feature type="compositionally biased region" description="Basic and acidic residues" evidence="1">
    <location>
        <begin position="744"/>
        <end position="762"/>
    </location>
</feature>
<feature type="compositionally biased region" description="Basic and acidic residues" evidence="1">
    <location>
        <begin position="617"/>
        <end position="634"/>
    </location>
</feature>
<feature type="region of interest" description="Disordered" evidence="1">
    <location>
        <begin position="1"/>
        <end position="208"/>
    </location>
</feature>
<sequence>MSTPPSDGRPSVSSEPSVASSHTLNSNSSGTYGNNGAGSSTRPSPAGSRHNSGAGRTPDGSPSKPSGENLGMEPIEEQDFAHRRRRNRRSAGFLLDSTFPTGPRSRDRTHGAAHTEDVNGKRAVRQSHGRGDASHHGRIPPAERPSSSSSPLSREVVTADRDAPEDRPRVDFAGVRDCNNGELRVPKARKSIRASSPAATDEDLGQERSRPIIDPSQIVHMALTLGEGRRRNLSAGQLIAPPRSGSTRVASAAIPPEGSFRSYGAGGSLRQYLNEQRRVSRNISPGTGRNSPSASRHASTTSPRITASPFQNQQFNPSEGTLARRDRAKAYIELRLEYLRLLDHLPPLKPDANAPGNFTVSAASVPGSPHAQLTRTASRMGAVYGLGRPYNPLQYIRNRRSRARERKALDHPPEEFLDTEKVRDWVDTVEVESQRPAYRGEDKVALPEYQCKQHAGKDSPNKPVRPRIGWTVYSEELLADAYWLEQEDHKILIEDRHGRKIFPPKEPPKQEFLQPHASKEYPEKRRKSWVEAVPRLSADIVTGDESDPASERGRKRRLLPAFRSESPKHKKHGWRGSRPHSANFPDSSDSDSDSQKRESRRIPRVIDINNNTGPLELRMRQMIEKEQEEAKANHPDVASPDTPDKWGGGHLEYADGSTARDSVEIVDMPNGNALARVDLKVPPKKRVKEILNLDSAREPRSSFEDLDSTAPNTPIRANLFPHIGADLSPPPSRDGSVTKKPKRSKLDVFRSDESVKGHKSEPDSAGADMKRSSRQTSEEIGEGNGIGNAILSAPGAVKSLLTHRKTESTTSLNSPEASQRNNRDSKEPASAVSRFFKGVKNEGSKVGEFIFRRDRPTEDTDAESESGQAHLDESDAGEELAKSKRKLRPHFSRNNTATSIGSATTQANSPYHLDLPSFRPSNHPDADQGYFTDTQLVDHPITRQARDRANSRSPRFSKLAPPRMDLRSISTASSPAPSRARSPSAGRERLNKTPERPGGVGRGGLPYTPLANGEGSAREKSISRPTLEGKRHWSITDDDGNTLHRKTSATGNTITRTDIARIRALFLCSGVKARGICQRAQEPRPNGPPAWLTRAAKAANAQLIPIARKEEHVLAARVLTRNLEASTQALHESSDRFRNSDVRDLVSNIRNLRSRIESDLFARVRDSADEAVRITSGVSGTAPLAVKQVSDEIDRMIRMRRRRMKWVRRVGWVLVEWALVGLMWWLWLIVTILGSVRRVFGAVWSVMKWLLWI</sequence>
<organism evidence="3 4">
    <name type="scientific">Clohesyomyces aquaticus</name>
    <dbReference type="NCBI Taxonomy" id="1231657"/>
    <lineage>
        <taxon>Eukaryota</taxon>
        <taxon>Fungi</taxon>
        <taxon>Dikarya</taxon>
        <taxon>Ascomycota</taxon>
        <taxon>Pezizomycotina</taxon>
        <taxon>Dothideomycetes</taxon>
        <taxon>Pleosporomycetidae</taxon>
        <taxon>Pleosporales</taxon>
        <taxon>Lindgomycetaceae</taxon>
        <taxon>Clohesyomyces</taxon>
    </lineage>
</organism>
<feature type="compositionally biased region" description="Basic residues" evidence="1">
    <location>
        <begin position="568"/>
        <end position="578"/>
    </location>
</feature>
<feature type="region of interest" description="Disordered" evidence="1">
    <location>
        <begin position="803"/>
        <end position="1039"/>
    </location>
</feature>
<proteinExistence type="predicted"/>
<keyword evidence="2" id="KW-1133">Transmembrane helix</keyword>
<feature type="compositionally biased region" description="Basic and acidic residues" evidence="1">
    <location>
        <begin position="104"/>
        <end position="120"/>
    </location>
</feature>
<accession>A0A1Y2AB01</accession>
<feature type="compositionally biased region" description="Polar residues" evidence="1">
    <location>
        <begin position="808"/>
        <end position="820"/>
    </location>
</feature>
<gene>
    <name evidence="3" type="ORF">BCR34DRAFT_551598</name>
</gene>
<feature type="compositionally biased region" description="Basic and acidic residues" evidence="1">
    <location>
        <begin position="157"/>
        <end position="170"/>
    </location>
</feature>
<feature type="compositionally biased region" description="Low complexity" evidence="1">
    <location>
        <begin position="144"/>
        <end position="155"/>
    </location>
</feature>
<evidence type="ECO:0000256" key="2">
    <source>
        <dbReference type="SAM" id="Phobius"/>
    </source>
</evidence>
<dbReference type="Proteomes" id="UP000193144">
    <property type="component" value="Unassembled WGS sequence"/>
</dbReference>
<dbReference type="OrthoDB" id="1076608at2759"/>
<feature type="region of interest" description="Disordered" evidence="1">
    <location>
        <begin position="540"/>
        <end position="651"/>
    </location>
</feature>
<feature type="region of interest" description="Disordered" evidence="1">
    <location>
        <begin position="696"/>
        <end position="789"/>
    </location>
</feature>
<dbReference type="EMBL" id="MCFA01000001">
    <property type="protein sequence ID" value="ORY19733.1"/>
    <property type="molecule type" value="Genomic_DNA"/>
</dbReference>
<name>A0A1Y2AB01_9PLEO</name>
<feature type="compositionally biased region" description="Basic and acidic residues" evidence="1">
    <location>
        <begin position="1016"/>
        <end position="1035"/>
    </location>
</feature>
<feature type="compositionally biased region" description="Polar residues" evidence="1">
    <location>
        <begin position="892"/>
        <end position="909"/>
    </location>
</feature>